<evidence type="ECO:0000259" key="1">
    <source>
        <dbReference type="Pfam" id="PF00857"/>
    </source>
</evidence>
<dbReference type="PANTHER" id="PTHR14119">
    <property type="entry name" value="HYDROLASE"/>
    <property type="match status" value="1"/>
</dbReference>
<evidence type="ECO:0000313" key="2">
    <source>
        <dbReference type="EMBL" id="SVA91620.1"/>
    </source>
</evidence>
<sequence length="176" mass="19896">MKNPLLVIIDVQEKLFPVIRRKDELEKQLSILIQGFQLLEQPIIYTEQTPEKLGPTVKSLSQFLLKHSCIEKTSFSCMGNDLFRLTLGEIIFDTIILAGIETHICVYQTASDLVQHGYNVEAVTDAVSSRFDINKSVGLERIRDAGAKLTTVELLLFYLQKQAVGNSFKKLIQLVK</sequence>
<accession>A0A381ZQU9</accession>
<feature type="domain" description="Isochorismatase-like" evidence="1">
    <location>
        <begin position="5"/>
        <end position="153"/>
    </location>
</feature>
<gene>
    <name evidence="2" type="ORF">METZ01_LOCUS144474</name>
</gene>
<dbReference type="AlphaFoldDB" id="A0A381ZQU9"/>
<dbReference type="InterPro" id="IPR050993">
    <property type="entry name" value="Isochorismatase_domain"/>
</dbReference>
<dbReference type="Gene3D" id="3.40.50.850">
    <property type="entry name" value="Isochorismatase-like"/>
    <property type="match status" value="1"/>
</dbReference>
<dbReference type="Pfam" id="PF00857">
    <property type="entry name" value="Isochorismatase"/>
    <property type="match status" value="1"/>
</dbReference>
<dbReference type="PANTHER" id="PTHR14119:SF3">
    <property type="entry name" value="ISOCHORISMATASE DOMAIN-CONTAINING PROTEIN 2"/>
    <property type="match status" value="1"/>
</dbReference>
<reference evidence="2" key="1">
    <citation type="submission" date="2018-05" db="EMBL/GenBank/DDBJ databases">
        <authorList>
            <person name="Lanie J.A."/>
            <person name="Ng W.-L."/>
            <person name="Kazmierczak K.M."/>
            <person name="Andrzejewski T.M."/>
            <person name="Davidsen T.M."/>
            <person name="Wayne K.J."/>
            <person name="Tettelin H."/>
            <person name="Glass J.I."/>
            <person name="Rusch D."/>
            <person name="Podicherti R."/>
            <person name="Tsui H.-C.T."/>
            <person name="Winkler M.E."/>
        </authorList>
    </citation>
    <scope>NUCLEOTIDE SEQUENCE</scope>
</reference>
<proteinExistence type="predicted"/>
<dbReference type="InterPro" id="IPR036380">
    <property type="entry name" value="Isochorismatase-like_sf"/>
</dbReference>
<dbReference type="EMBL" id="UINC01022299">
    <property type="protein sequence ID" value="SVA91620.1"/>
    <property type="molecule type" value="Genomic_DNA"/>
</dbReference>
<protein>
    <recommendedName>
        <fullName evidence="1">Isochorismatase-like domain-containing protein</fullName>
    </recommendedName>
</protein>
<dbReference type="InterPro" id="IPR000868">
    <property type="entry name" value="Isochorismatase-like_dom"/>
</dbReference>
<dbReference type="SUPFAM" id="SSF52499">
    <property type="entry name" value="Isochorismatase-like hydrolases"/>
    <property type="match status" value="1"/>
</dbReference>
<name>A0A381ZQU9_9ZZZZ</name>
<organism evidence="2">
    <name type="scientific">marine metagenome</name>
    <dbReference type="NCBI Taxonomy" id="408172"/>
    <lineage>
        <taxon>unclassified sequences</taxon>
        <taxon>metagenomes</taxon>
        <taxon>ecological metagenomes</taxon>
    </lineage>
</organism>